<keyword evidence="5 8" id="KW-0274">FAD</keyword>
<dbReference type="PROSITE" id="PS51645">
    <property type="entry name" value="PHR_CRY_ALPHA_BETA"/>
    <property type="match status" value="1"/>
</dbReference>
<dbReference type="GO" id="GO:0000719">
    <property type="term" value="P:photoreactive repair"/>
    <property type="evidence" value="ECO:0007669"/>
    <property type="project" value="UniProtKB-ARBA"/>
</dbReference>
<dbReference type="SUPFAM" id="SSF52425">
    <property type="entry name" value="Cryptochrome/photolyase, N-terminal domain"/>
    <property type="match status" value="1"/>
</dbReference>
<keyword evidence="12" id="KW-1185">Reference proteome</keyword>
<evidence type="ECO:0000256" key="4">
    <source>
        <dbReference type="ARBA" id="ARBA00022630"/>
    </source>
</evidence>
<dbReference type="PANTHER" id="PTHR11455:SF9">
    <property type="entry name" value="CRYPTOCHROME CIRCADIAN CLOCK 5 ISOFORM X1"/>
    <property type="match status" value="1"/>
</dbReference>
<accession>A0A5C7EWL3</accession>
<dbReference type="Pfam" id="PF00875">
    <property type="entry name" value="DNA_photolyase"/>
    <property type="match status" value="1"/>
</dbReference>
<feature type="domain" description="Photolyase/cryptochrome alpha/beta" evidence="10">
    <location>
        <begin position="6"/>
        <end position="136"/>
    </location>
</feature>
<dbReference type="Gene3D" id="1.10.579.10">
    <property type="entry name" value="DNA Cyclobutane Dipyrimidine Photolyase, subunit A, domain 3"/>
    <property type="match status" value="1"/>
</dbReference>
<keyword evidence="4 8" id="KW-0285">Flavoprotein</keyword>
<evidence type="ECO:0000313" key="11">
    <source>
        <dbReference type="EMBL" id="TXF13405.1"/>
    </source>
</evidence>
<dbReference type="EMBL" id="VPFL01000002">
    <property type="protein sequence ID" value="TXF13405.1"/>
    <property type="molecule type" value="Genomic_DNA"/>
</dbReference>
<evidence type="ECO:0000256" key="8">
    <source>
        <dbReference type="PIRSR" id="PIRSR602081-1"/>
    </source>
</evidence>
<dbReference type="PRINTS" id="PR00147">
    <property type="entry name" value="DNAPHOTLYASE"/>
</dbReference>
<evidence type="ECO:0000256" key="1">
    <source>
        <dbReference type="ARBA" id="ARBA00001932"/>
    </source>
</evidence>
<comment type="caution">
    <text evidence="11">The sequence shown here is derived from an EMBL/GenBank/DDBJ whole genome shotgun (WGS) entry which is preliminary data.</text>
</comment>
<name>A0A5C7EWL3_9PROT</name>
<comment type="cofactor">
    <cofactor evidence="1">
        <name>(6R)-5,10-methylene-5,6,7,8-tetrahydrofolate</name>
        <dbReference type="ChEBI" id="CHEBI:15636"/>
    </cofactor>
</comment>
<dbReference type="InterPro" id="IPR006050">
    <property type="entry name" value="DNA_photolyase_N"/>
</dbReference>
<dbReference type="OrthoDB" id="5288262at2"/>
<comment type="cofactor">
    <cofactor evidence="8">
        <name>FAD</name>
        <dbReference type="ChEBI" id="CHEBI:57692"/>
    </cofactor>
    <text evidence="8">Binds 1 FAD per subunit.</text>
</comment>
<evidence type="ECO:0000259" key="10">
    <source>
        <dbReference type="PROSITE" id="PS51645"/>
    </source>
</evidence>
<dbReference type="PANTHER" id="PTHR11455">
    <property type="entry name" value="CRYPTOCHROME"/>
    <property type="match status" value="1"/>
</dbReference>
<comment type="catalytic activity">
    <reaction evidence="7">
        <text>cyclobutadipyrimidine (in DNA) = 2 pyrimidine residues (in DNA).</text>
        <dbReference type="EC" id="4.1.99.3"/>
    </reaction>
</comment>
<keyword evidence="6 9" id="KW-0157">Chromophore</keyword>
<protein>
    <recommendedName>
        <fullName evidence="3">Deoxyribodipyrimidine photo-lyase</fullName>
        <ecNumber evidence="2">4.1.99.3</ecNumber>
    </recommendedName>
</protein>
<dbReference type="PROSITE" id="PS00691">
    <property type="entry name" value="DNA_PHOTOLYASES_1_2"/>
    <property type="match status" value="1"/>
</dbReference>
<dbReference type="GO" id="GO:0071949">
    <property type="term" value="F:FAD binding"/>
    <property type="evidence" value="ECO:0007669"/>
    <property type="project" value="TreeGrafter"/>
</dbReference>
<dbReference type="InterPro" id="IPR018394">
    <property type="entry name" value="DNA_photolyase_1_CS_C"/>
</dbReference>
<dbReference type="InterPro" id="IPR005101">
    <property type="entry name" value="Cryptochr/Photolyase_FAD-bd"/>
</dbReference>
<dbReference type="InParanoid" id="A0A5C7EWL3"/>
<comment type="similarity">
    <text evidence="9">Belongs to the DNA photolyase family.</text>
</comment>
<dbReference type="PROSITE" id="PS00394">
    <property type="entry name" value="DNA_PHOTOLYASES_1_1"/>
    <property type="match status" value="1"/>
</dbReference>
<evidence type="ECO:0000313" key="12">
    <source>
        <dbReference type="Proteomes" id="UP000321201"/>
    </source>
</evidence>
<feature type="binding site" evidence="8">
    <location>
        <position position="272"/>
    </location>
    <ligand>
        <name>FAD</name>
        <dbReference type="ChEBI" id="CHEBI:57692"/>
    </ligand>
</feature>
<dbReference type="Gene3D" id="3.40.50.620">
    <property type="entry name" value="HUPs"/>
    <property type="match status" value="1"/>
</dbReference>
<reference evidence="11 12" key="1">
    <citation type="submission" date="2019-08" db="EMBL/GenBank/DDBJ databases">
        <title>Pelomicrobium methylotrophicum gen. nov., sp. nov. a moderately thermophilic, facultatively anaerobic, lithoautotrophic and methylotrophic bacterium isolated from a terrestrial mud volcano.</title>
        <authorList>
            <person name="Slobodkina G.B."/>
            <person name="Merkel A.Y."/>
            <person name="Slobodkin A.I."/>
        </authorList>
    </citation>
    <scope>NUCLEOTIDE SEQUENCE [LARGE SCALE GENOMIC DNA]</scope>
    <source>
        <strain evidence="11 12">SM250</strain>
    </source>
</reference>
<dbReference type="InterPro" id="IPR002081">
    <property type="entry name" value="Cryptochrome/DNA_photolyase_1"/>
</dbReference>
<dbReference type="GO" id="GO:0009416">
    <property type="term" value="P:response to light stimulus"/>
    <property type="evidence" value="ECO:0007669"/>
    <property type="project" value="TreeGrafter"/>
</dbReference>
<evidence type="ECO:0000256" key="5">
    <source>
        <dbReference type="ARBA" id="ARBA00022827"/>
    </source>
</evidence>
<dbReference type="InterPro" id="IPR036155">
    <property type="entry name" value="Crypto/Photolyase_N_sf"/>
</dbReference>
<evidence type="ECO:0000256" key="6">
    <source>
        <dbReference type="ARBA" id="ARBA00022991"/>
    </source>
</evidence>
<dbReference type="FunFam" id="1.10.579.10:FF:000003">
    <property type="entry name" value="Deoxyribodipyrimidine photo-lyase"/>
    <property type="match status" value="1"/>
</dbReference>
<evidence type="ECO:0000256" key="7">
    <source>
        <dbReference type="ARBA" id="ARBA00033999"/>
    </source>
</evidence>
<dbReference type="GO" id="GO:0003904">
    <property type="term" value="F:deoxyribodipyrimidine photo-lyase activity"/>
    <property type="evidence" value="ECO:0007669"/>
    <property type="project" value="UniProtKB-EC"/>
</dbReference>
<dbReference type="InterPro" id="IPR036134">
    <property type="entry name" value="Crypto/Photolyase_FAD-like_sf"/>
</dbReference>
<evidence type="ECO:0000256" key="3">
    <source>
        <dbReference type="ARBA" id="ARBA00014046"/>
    </source>
</evidence>
<dbReference type="AlphaFoldDB" id="A0A5C7EWL3"/>
<dbReference type="RefSeq" id="WP_147798579.1">
    <property type="nucleotide sequence ID" value="NZ_VPFL01000002.1"/>
</dbReference>
<sequence>MSAPDPVSLVWFRRDLRFYDHAALYHALKAGGRVYCAFVFDTEILDKLPDRADRRVEFIWRSLQALERALRARGGGLLVVHGRAREAIPRLASALGARAVFAHRDYEPEAIDRDAHVARTLADLGIAFHAFKDHVIFDTDEILTREGRPYTVFTPYKKAWLAKLNPFYLREYPVERYAKALARPPRTPLPALEDIGFRPTNLSALKLPIGMAGAAALLEDFERRIDTYHEQRDYPALGGPSFLSVHLRFGTLSVRHAVRVAVQRGGRGAEAWLAELVWRDFFSQILFHFPHVVARAFRPEYDRVRYPNDEGRFRAWCEGRTGYPLVDAAMRCLNATGYLHNRLRMVAASFLVKDLHVDWRWGERYFAERLNDFDLASNNGNWQWVASTGCDAQPYFRIFNPVTQSQKFDPDGRFIRRYLPELENVPDRHIHAPWRMSLAEQQRAGVVVGRDYPPPIVDHEAARKVTLGLYQAARRARREV</sequence>
<feature type="binding site" evidence="8">
    <location>
        <position position="228"/>
    </location>
    <ligand>
        <name>FAD</name>
        <dbReference type="ChEBI" id="CHEBI:57692"/>
    </ligand>
</feature>
<evidence type="ECO:0000256" key="2">
    <source>
        <dbReference type="ARBA" id="ARBA00013149"/>
    </source>
</evidence>
<dbReference type="Gene3D" id="1.25.40.80">
    <property type="match status" value="1"/>
</dbReference>
<dbReference type="FunCoup" id="A0A5C7EWL3">
    <property type="interactions" value="335"/>
</dbReference>
<feature type="binding site" evidence="8">
    <location>
        <begin position="372"/>
        <end position="374"/>
    </location>
    <ligand>
        <name>FAD</name>
        <dbReference type="ChEBI" id="CHEBI:57692"/>
    </ligand>
</feature>
<proteinExistence type="inferred from homology"/>
<evidence type="ECO:0000256" key="9">
    <source>
        <dbReference type="RuleBase" id="RU004182"/>
    </source>
</evidence>
<feature type="binding site" evidence="8">
    <location>
        <begin position="275"/>
        <end position="282"/>
    </location>
    <ligand>
        <name>FAD</name>
        <dbReference type="ChEBI" id="CHEBI:57692"/>
    </ligand>
</feature>
<dbReference type="Pfam" id="PF03441">
    <property type="entry name" value="FAD_binding_7"/>
    <property type="match status" value="1"/>
</dbReference>
<dbReference type="Proteomes" id="UP000321201">
    <property type="component" value="Unassembled WGS sequence"/>
</dbReference>
<dbReference type="EC" id="4.1.99.3" evidence="2"/>
<dbReference type="SUPFAM" id="SSF48173">
    <property type="entry name" value="Cryptochrome/photolyase FAD-binding domain"/>
    <property type="match status" value="1"/>
</dbReference>
<keyword evidence="11" id="KW-0456">Lyase</keyword>
<gene>
    <name evidence="11" type="ORF">FR698_02395</name>
</gene>
<dbReference type="InterPro" id="IPR014729">
    <property type="entry name" value="Rossmann-like_a/b/a_fold"/>
</dbReference>
<organism evidence="11 12">
    <name type="scientific">Pelomicrobium methylotrophicum</name>
    <dbReference type="NCBI Taxonomy" id="2602750"/>
    <lineage>
        <taxon>Bacteria</taxon>
        <taxon>Pseudomonadati</taxon>
        <taxon>Pseudomonadota</taxon>
        <taxon>Hydrogenophilia</taxon>
        <taxon>Hydrogenophilia incertae sedis</taxon>
        <taxon>Pelomicrobium</taxon>
    </lineage>
</organism>
<dbReference type="GO" id="GO:0003677">
    <property type="term" value="F:DNA binding"/>
    <property type="evidence" value="ECO:0007669"/>
    <property type="project" value="TreeGrafter"/>
</dbReference>